<name>A0A832A4H8_9BACT</name>
<dbReference type="EMBL" id="DSTK01000013">
    <property type="protein sequence ID" value="HFK96574.1"/>
    <property type="molecule type" value="Genomic_DNA"/>
</dbReference>
<dbReference type="InterPro" id="IPR000811">
    <property type="entry name" value="Glyco_trans_35"/>
</dbReference>
<sequence>MKIAYLSMEVGLSEHIPTYSGGLGILAGDHIKSSADLNIPLVAVTLLYKRGYFIQQINALGQQEELYPYFDPRAFMEPLPFKVTVPMEGRSVHVGVWKYNQVGQKGRVPVYFLDTDLPMNSPEDRMITHYLYGGDKHTRICQEAVLGIGGYMVLKKLEPGITTYHMNEGHAVFLTLALLKDSGGNVERVREKCVFTTHTPVPAGHDIFDYGMAQTVLQDYLPPNIRDLAGRDALNTTLLALNLSRASNGVSELHGEVSREMFPGFDIGHITNGVHHLTWTGPEFQTLFDRHCPGWREQPQNLAKARDIPDDEVRAAKKAAKKRLISYINAISGAGFSEDLLTVGFARRAASYKRATLVLTDLEYLVNLSYDRVQYIFAGKAHPQDGAGKELIAEIVRIAKRYEEKLRIVYVPNYNMWLGALMTQGTDVWLNTPRRPREACGTSGMKVCYNGGVNMSVLDGWWREACRDRVNGWAVGDDEDQSDEEAAADLYRDIDDMVTTYYASPKHWVQIMKNSIADVTPVFNTHRMVLEYLHKYYL</sequence>
<reference evidence="2" key="1">
    <citation type="journal article" date="2020" name="mSystems">
        <title>Genome- and Community-Level Interaction Insights into Carbon Utilization and Element Cycling Functions of Hydrothermarchaeota in Hydrothermal Sediment.</title>
        <authorList>
            <person name="Zhou Z."/>
            <person name="Liu Y."/>
            <person name="Xu W."/>
            <person name="Pan J."/>
            <person name="Luo Z.H."/>
            <person name="Li M."/>
        </authorList>
    </citation>
    <scope>NUCLEOTIDE SEQUENCE [LARGE SCALE GENOMIC DNA]</scope>
    <source>
        <strain evidence="2">SpSt-456</strain>
    </source>
</reference>
<dbReference type="Pfam" id="PF00343">
    <property type="entry name" value="Phosphorylase"/>
    <property type="match status" value="1"/>
</dbReference>
<comment type="similarity">
    <text evidence="1">Belongs to the glycogen phosphorylase family.</text>
</comment>
<dbReference type="Gene3D" id="3.40.50.2000">
    <property type="entry name" value="Glycogen Phosphorylase B"/>
    <property type="match status" value="3"/>
</dbReference>
<dbReference type="GO" id="GO:0005975">
    <property type="term" value="P:carbohydrate metabolic process"/>
    <property type="evidence" value="ECO:0007669"/>
    <property type="project" value="InterPro"/>
</dbReference>
<organism evidence="2">
    <name type="scientific">Desulfacinum infernum</name>
    <dbReference type="NCBI Taxonomy" id="35837"/>
    <lineage>
        <taxon>Bacteria</taxon>
        <taxon>Pseudomonadati</taxon>
        <taxon>Thermodesulfobacteriota</taxon>
        <taxon>Syntrophobacteria</taxon>
        <taxon>Syntrophobacterales</taxon>
        <taxon>Syntrophobacteraceae</taxon>
        <taxon>Desulfacinum</taxon>
    </lineage>
</organism>
<comment type="caution">
    <text evidence="2">The sequence shown here is derived from an EMBL/GenBank/DDBJ whole genome shotgun (WGS) entry which is preliminary data.</text>
</comment>
<protein>
    <submittedName>
        <fullName evidence="2">Alpha-glucan family phosphorylase</fullName>
    </submittedName>
</protein>
<accession>A0A832A4H8</accession>
<dbReference type="PANTHER" id="PTHR42655">
    <property type="entry name" value="GLYCOGEN PHOSPHORYLASE"/>
    <property type="match status" value="1"/>
</dbReference>
<dbReference type="InterPro" id="IPR011834">
    <property type="entry name" value="Agluc_phsphrylas"/>
</dbReference>
<dbReference type="AlphaFoldDB" id="A0A832A4H8"/>
<dbReference type="GO" id="GO:0008184">
    <property type="term" value="F:glycogen phosphorylase activity"/>
    <property type="evidence" value="ECO:0007669"/>
    <property type="project" value="InterPro"/>
</dbReference>
<dbReference type="SUPFAM" id="SSF53756">
    <property type="entry name" value="UDP-Glycosyltransferase/glycogen phosphorylase"/>
    <property type="match status" value="1"/>
</dbReference>
<dbReference type="GO" id="GO:0030170">
    <property type="term" value="F:pyridoxal phosphate binding"/>
    <property type="evidence" value="ECO:0007669"/>
    <property type="project" value="InterPro"/>
</dbReference>
<dbReference type="NCBIfam" id="TIGR02094">
    <property type="entry name" value="more_P_ylases"/>
    <property type="match status" value="1"/>
</dbReference>
<evidence type="ECO:0000313" key="2">
    <source>
        <dbReference type="EMBL" id="HFK96574.1"/>
    </source>
</evidence>
<gene>
    <name evidence="2" type="primary">glgP</name>
    <name evidence="2" type="ORF">ENS06_04510</name>
</gene>
<dbReference type="InterPro" id="IPR052182">
    <property type="entry name" value="Glycogen/Maltodextrin_Phosph"/>
</dbReference>
<proteinExistence type="inferred from homology"/>
<evidence type="ECO:0000256" key="1">
    <source>
        <dbReference type="ARBA" id="ARBA00006047"/>
    </source>
</evidence>
<dbReference type="PANTHER" id="PTHR42655:SF1">
    <property type="entry name" value="GLYCOGEN PHOSPHORYLASE"/>
    <property type="match status" value="1"/>
</dbReference>